<dbReference type="SUPFAM" id="SSF52279">
    <property type="entry name" value="Beta-D-glucan exohydrolase, C-terminal domain"/>
    <property type="match status" value="1"/>
</dbReference>
<dbReference type="PROSITE" id="PS51820">
    <property type="entry name" value="PA14"/>
    <property type="match status" value="1"/>
</dbReference>
<dbReference type="Gene3D" id="3.20.20.300">
    <property type="entry name" value="Glycoside hydrolase, family 3, N-terminal domain"/>
    <property type="match status" value="1"/>
</dbReference>
<dbReference type="GO" id="GO:0005975">
    <property type="term" value="P:carbohydrate metabolic process"/>
    <property type="evidence" value="ECO:0007669"/>
    <property type="project" value="InterPro"/>
</dbReference>
<dbReference type="SMART" id="SM00758">
    <property type="entry name" value="PA14"/>
    <property type="match status" value="1"/>
</dbReference>
<dbReference type="InterPro" id="IPR050288">
    <property type="entry name" value="Cellulose_deg_GH3"/>
</dbReference>
<dbReference type="InterPro" id="IPR013783">
    <property type="entry name" value="Ig-like_fold"/>
</dbReference>
<reference evidence="4" key="2">
    <citation type="submission" date="2020-09" db="EMBL/GenBank/DDBJ databases">
        <authorList>
            <person name="Sun Q."/>
            <person name="Ohkuma M."/>
        </authorList>
    </citation>
    <scope>NUCLEOTIDE SEQUENCE</scope>
    <source>
        <strain evidence="4">JCM 31311</strain>
    </source>
</reference>
<organism evidence="4 5">
    <name type="scientific">Deinococcus ruber</name>
    <dbReference type="NCBI Taxonomy" id="1848197"/>
    <lineage>
        <taxon>Bacteria</taxon>
        <taxon>Thermotogati</taxon>
        <taxon>Deinococcota</taxon>
        <taxon>Deinococci</taxon>
        <taxon>Deinococcales</taxon>
        <taxon>Deinococcaceae</taxon>
        <taxon>Deinococcus</taxon>
    </lineage>
</organism>
<dbReference type="PANTHER" id="PTHR42715:SF10">
    <property type="entry name" value="BETA-GLUCOSIDASE"/>
    <property type="match status" value="1"/>
</dbReference>
<dbReference type="InterPro" id="IPR001764">
    <property type="entry name" value="Glyco_hydro_3_N"/>
</dbReference>
<evidence type="ECO:0000313" key="4">
    <source>
        <dbReference type="EMBL" id="GGR28969.1"/>
    </source>
</evidence>
<reference evidence="4" key="1">
    <citation type="journal article" date="2014" name="Int. J. Syst. Evol. Microbiol.">
        <title>Complete genome sequence of Corynebacterium casei LMG S-19264T (=DSM 44701T), isolated from a smear-ripened cheese.</title>
        <authorList>
            <consortium name="US DOE Joint Genome Institute (JGI-PGF)"/>
            <person name="Walter F."/>
            <person name="Albersmeier A."/>
            <person name="Kalinowski J."/>
            <person name="Ruckert C."/>
        </authorList>
    </citation>
    <scope>NUCLEOTIDE SEQUENCE</scope>
    <source>
        <strain evidence="4">JCM 31311</strain>
    </source>
</reference>
<dbReference type="RefSeq" id="WP_189092774.1">
    <property type="nucleotide sequence ID" value="NZ_BMQL01000045.1"/>
</dbReference>
<name>A0A918CKK3_9DEIO</name>
<evidence type="ECO:0000256" key="1">
    <source>
        <dbReference type="ARBA" id="ARBA00005336"/>
    </source>
</evidence>
<dbReference type="SUPFAM" id="SSF51445">
    <property type="entry name" value="(Trans)glycosidases"/>
    <property type="match status" value="1"/>
</dbReference>
<evidence type="ECO:0000313" key="5">
    <source>
        <dbReference type="Proteomes" id="UP000603865"/>
    </source>
</evidence>
<evidence type="ECO:0000256" key="2">
    <source>
        <dbReference type="ARBA" id="ARBA00022801"/>
    </source>
</evidence>
<dbReference type="SMART" id="SM01217">
    <property type="entry name" value="Fn3_like"/>
    <property type="match status" value="1"/>
</dbReference>
<protein>
    <submittedName>
        <fullName evidence="4">Glycosyl hydrolase family 3</fullName>
    </submittedName>
</protein>
<accession>A0A918CKK3</accession>
<sequence>MSAADWPSDPALEQRVEALLTKLSLTDKVRLVSGQVILGAPDAEQVTATGVPLFHLADGPAGIRRMAQTSGEGRATALPAPIALAATWSPELARQYGDVLGAEAAATGHNVLLGPATDLARAPLAGRTFESFGEDPLLHSRLVVPQVQAIQRRGVQACLKHFLLNNQEDARHSVNVLADQRALHELYLPPFEAAIREGRAASVMASYNRVDGDFVCDNRALLTDVLRGELGFRGWVMSDFGANQSTVSSALAGLDWELTFAPQWGEKLTAALAAGELKTAVLDEMVRRILRPTLGMMTAQAGQETPPDFRAHAQVAQDIAEQSAVLLKNACLLPLDASTLRRVAVIGPDADSVCAAGGGSALVRPVAGISVLDGLRARLGPSVDVLFAPGADPIGPGALLPGLPPLPSSVLHTAGGQAGLRATYWPNTAFGGEALLTRTEPGVELNRGFFDLPGFSAASARHLPSPDTLPVAMSARWEGHFTAPASGDYTFSLTCAGSGRVWLGETLLIASPQARPSRGLVHGERADGLRWMGTGTPTFTAQLTLNAGETLPITVEYAADLPEQNFLFGAQVRLGWQPPVGTLTPQHQAAAELARSCDVAVVVVRTFESEAMDRPALTLPGGQEALIAAVSAANPRTVVLLMSGGAVDMSAWEEGAAAIVAAWYAGERQGAALARLLLGDVNPSGRLPLSFPQSLAHSPLTHPAEYPGVEGSVRYSEGLQVGYRGYDALGLTPRYAFGAGLSYTTFSYADLQLVPGAFGSLSAEFTLHNTGSRQGTETAQVYLELSPPAGQPQHAAPRKLVGWARATLNAGEQQRVAVRLDPSSLDRPFSRWDTASGGWQHADGVARLLVGASSQGLPLSALFHLAPFHPSPVSEVSRP</sequence>
<comment type="similarity">
    <text evidence="1">Belongs to the glycosyl hydrolase 3 family.</text>
</comment>
<dbReference type="EMBL" id="BMQL01000045">
    <property type="protein sequence ID" value="GGR28969.1"/>
    <property type="molecule type" value="Genomic_DNA"/>
</dbReference>
<dbReference type="InterPro" id="IPR002772">
    <property type="entry name" value="Glyco_hydro_3_C"/>
</dbReference>
<dbReference type="InterPro" id="IPR036962">
    <property type="entry name" value="Glyco_hydro_3_N_sf"/>
</dbReference>
<dbReference type="InterPro" id="IPR017853">
    <property type="entry name" value="GH"/>
</dbReference>
<comment type="caution">
    <text evidence="4">The sequence shown here is derived from an EMBL/GenBank/DDBJ whole genome shotgun (WGS) entry which is preliminary data.</text>
</comment>
<dbReference type="Pfam" id="PF01915">
    <property type="entry name" value="Glyco_hydro_3_C"/>
    <property type="match status" value="1"/>
</dbReference>
<dbReference type="InterPro" id="IPR026891">
    <property type="entry name" value="Fn3-like"/>
</dbReference>
<gene>
    <name evidence="4" type="ORF">GCM10008957_45100</name>
</gene>
<dbReference type="Gene3D" id="3.40.50.1700">
    <property type="entry name" value="Glycoside hydrolase family 3 C-terminal domain"/>
    <property type="match status" value="1"/>
</dbReference>
<dbReference type="PANTHER" id="PTHR42715">
    <property type="entry name" value="BETA-GLUCOSIDASE"/>
    <property type="match status" value="1"/>
</dbReference>
<dbReference type="AlphaFoldDB" id="A0A918CKK3"/>
<dbReference type="InterPro" id="IPR037524">
    <property type="entry name" value="PA14/GLEYA"/>
</dbReference>
<dbReference type="Pfam" id="PF07691">
    <property type="entry name" value="PA14"/>
    <property type="match status" value="1"/>
</dbReference>
<dbReference type="SUPFAM" id="SSF56988">
    <property type="entry name" value="Anthrax protective antigen"/>
    <property type="match status" value="1"/>
</dbReference>
<proteinExistence type="inferred from homology"/>
<feature type="domain" description="PA14" evidence="3">
    <location>
        <begin position="415"/>
        <end position="590"/>
    </location>
</feature>
<dbReference type="Gene3D" id="2.60.120.260">
    <property type="entry name" value="Galactose-binding domain-like"/>
    <property type="match status" value="1"/>
</dbReference>
<dbReference type="InterPro" id="IPR036881">
    <property type="entry name" value="Glyco_hydro_3_C_sf"/>
</dbReference>
<dbReference type="Gene3D" id="2.60.40.10">
    <property type="entry name" value="Immunoglobulins"/>
    <property type="match status" value="1"/>
</dbReference>
<evidence type="ECO:0000259" key="3">
    <source>
        <dbReference type="PROSITE" id="PS51820"/>
    </source>
</evidence>
<dbReference type="Proteomes" id="UP000603865">
    <property type="component" value="Unassembled WGS sequence"/>
</dbReference>
<dbReference type="GO" id="GO:0004553">
    <property type="term" value="F:hydrolase activity, hydrolyzing O-glycosyl compounds"/>
    <property type="evidence" value="ECO:0007669"/>
    <property type="project" value="InterPro"/>
</dbReference>
<dbReference type="PRINTS" id="PR00133">
    <property type="entry name" value="GLHYDRLASE3"/>
</dbReference>
<keyword evidence="2 4" id="KW-0378">Hydrolase</keyword>
<dbReference type="Pfam" id="PF00933">
    <property type="entry name" value="Glyco_hydro_3"/>
    <property type="match status" value="1"/>
</dbReference>
<dbReference type="InterPro" id="IPR011658">
    <property type="entry name" value="PA14_dom"/>
</dbReference>
<keyword evidence="5" id="KW-1185">Reference proteome</keyword>
<dbReference type="Pfam" id="PF14310">
    <property type="entry name" value="Fn3-like"/>
    <property type="match status" value="1"/>
</dbReference>